<evidence type="ECO:0000259" key="1">
    <source>
        <dbReference type="Pfam" id="PF02136"/>
    </source>
</evidence>
<gene>
    <name evidence="2" type="ORF">A6769_20695</name>
</gene>
<reference evidence="2 3" key="1">
    <citation type="submission" date="2016-04" db="EMBL/GenBank/DDBJ databases">
        <authorList>
            <person name="Evans L.H."/>
            <person name="Alamgir A."/>
            <person name="Owens N."/>
            <person name="Weber N.D."/>
            <person name="Virtaneva K."/>
            <person name="Barbian K."/>
            <person name="Babar A."/>
            <person name="Rosenke K."/>
        </authorList>
    </citation>
    <scope>NUCLEOTIDE SEQUENCE [LARGE SCALE GENOMIC DNA]</scope>
    <source>
        <strain evidence="2">NIES-2108</strain>
    </source>
</reference>
<proteinExistence type="predicted"/>
<evidence type="ECO:0000313" key="2">
    <source>
        <dbReference type="EMBL" id="RCJ34829.1"/>
    </source>
</evidence>
<feature type="domain" description="Nuclear transport factor 2" evidence="1">
    <location>
        <begin position="25"/>
        <end position="124"/>
    </location>
</feature>
<dbReference type="InterPro" id="IPR032710">
    <property type="entry name" value="NTF2-like_dom_sf"/>
</dbReference>
<evidence type="ECO:0000313" key="3">
    <source>
        <dbReference type="Proteomes" id="UP000252085"/>
    </source>
</evidence>
<dbReference type="AlphaFoldDB" id="A0A367RFK4"/>
<sequence length="143" mass="16037">MTSAEFISPAQFKEEFQIEGITESSVLRYFETLNAGEFEATAALFAIDGVMRPPFESDIVGTDAIAAYLKQEGQNIKAYPNTGIAETLENGDIQIQVTGKAQTSWCSVNVLWLFILNQQRQISYTRIKLLASPKELLNLRREK</sequence>
<protein>
    <submittedName>
        <fullName evidence="2">Nuclear transport factor 2</fullName>
    </submittedName>
</protein>
<dbReference type="InterPro" id="IPR002075">
    <property type="entry name" value="NTF2_dom"/>
</dbReference>
<dbReference type="Gene3D" id="3.10.450.50">
    <property type="match status" value="1"/>
</dbReference>
<dbReference type="Pfam" id="PF02136">
    <property type="entry name" value="NTF2"/>
    <property type="match status" value="1"/>
</dbReference>
<comment type="caution">
    <text evidence="2">The sequence shown here is derived from an EMBL/GenBank/DDBJ whole genome shotgun (WGS) entry which is preliminary data.</text>
</comment>
<organism evidence="2 3">
    <name type="scientific">Nostoc punctiforme NIES-2108</name>
    <dbReference type="NCBI Taxonomy" id="1356359"/>
    <lineage>
        <taxon>Bacteria</taxon>
        <taxon>Bacillati</taxon>
        <taxon>Cyanobacteriota</taxon>
        <taxon>Cyanophyceae</taxon>
        <taxon>Nostocales</taxon>
        <taxon>Nostocaceae</taxon>
        <taxon>Nostoc</taxon>
    </lineage>
</organism>
<name>A0A367RFK4_NOSPU</name>
<dbReference type="EMBL" id="LXQE01000154">
    <property type="protein sequence ID" value="RCJ34829.1"/>
    <property type="molecule type" value="Genomic_DNA"/>
</dbReference>
<dbReference type="SUPFAM" id="SSF54427">
    <property type="entry name" value="NTF2-like"/>
    <property type="match status" value="1"/>
</dbReference>
<accession>A0A367RFK4</accession>
<dbReference type="Proteomes" id="UP000252085">
    <property type="component" value="Unassembled WGS sequence"/>
</dbReference>